<comment type="pathway">
    <text evidence="4">Cofactor biosynthesis; thiamine diphosphate biosynthesis; thiamine phosphate from 4-amino-2-methyl-5-diphosphomethylpyrimidine and 4-methyl-5-(2-phosphoethyl)-thiazole: step 1/1.</text>
</comment>
<evidence type="ECO:0000256" key="5">
    <source>
        <dbReference type="ARBA" id="ARBA00012135"/>
    </source>
</evidence>
<evidence type="ECO:0000256" key="14">
    <source>
        <dbReference type="ARBA" id="ARBA00047334"/>
    </source>
</evidence>
<protein>
    <recommendedName>
        <fullName evidence="21">Bifunctional thiamine biosynthesis protein ThiDN</fullName>
        <ecNumber evidence="6">2.5.1.3</ecNumber>
        <ecNumber evidence="5">2.7.1.49</ecNumber>
        <ecNumber evidence="7">2.7.4.7</ecNumber>
    </recommendedName>
</protein>
<dbReference type="PANTHER" id="PTHR20858">
    <property type="entry name" value="PHOSPHOMETHYLPYRIMIDINE KINASE"/>
    <property type="match status" value="1"/>
</dbReference>
<comment type="similarity">
    <text evidence="19">In the C-terminal section; belongs to the ThiN family.</text>
</comment>
<comment type="catalytic activity">
    <reaction evidence="14">
        <text>4-methyl-5-(2-phosphooxyethyl)-thiazole + 4-amino-2-methyl-5-(diphosphooxymethyl)pyrimidine + H(+) = thiamine phosphate + diphosphate</text>
        <dbReference type="Rhea" id="RHEA:22328"/>
        <dbReference type="ChEBI" id="CHEBI:15378"/>
        <dbReference type="ChEBI" id="CHEBI:33019"/>
        <dbReference type="ChEBI" id="CHEBI:37575"/>
        <dbReference type="ChEBI" id="CHEBI:57841"/>
        <dbReference type="ChEBI" id="CHEBI:58296"/>
        <dbReference type="EC" id="2.5.1.3"/>
    </reaction>
</comment>
<dbReference type="GO" id="GO:0005524">
    <property type="term" value="F:ATP binding"/>
    <property type="evidence" value="ECO:0007669"/>
    <property type="project" value="UniProtKB-KW"/>
</dbReference>
<dbReference type="Pfam" id="PF10120">
    <property type="entry name" value="ThiN"/>
    <property type="match status" value="1"/>
</dbReference>
<feature type="domain" description="Thiamine-phosphate synthase ThiN" evidence="23">
    <location>
        <begin position="275"/>
        <end position="448"/>
    </location>
</feature>
<dbReference type="EC" id="2.7.4.7" evidence="7"/>
<evidence type="ECO:0000256" key="11">
    <source>
        <dbReference type="ARBA" id="ARBA00022840"/>
    </source>
</evidence>
<dbReference type="EMBL" id="CP023154">
    <property type="protein sequence ID" value="QEK78968.1"/>
    <property type="molecule type" value="Genomic_DNA"/>
</dbReference>
<comment type="function">
    <text evidence="3">Catalyzes the phosphorylation of hydroxymethylpyrimidine phosphate (HMP-P) to HMP-PP, and of HMP to HMP-P.</text>
</comment>
<comment type="catalytic activity">
    <reaction evidence="16">
        <text>2-[(2R,5Z)-2-carboxy-4-methylthiazol-5(2H)-ylidene]ethyl phosphate + 4-amino-2-methyl-5-(diphosphooxymethyl)pyrimidine + 2 H(+) = thiamine phosphate + CO2 + diphosphate</text>
        <dbReference type="Rhea" id="RHEA:47844"/>
        <dbReference type="ChEBI" id="CHEBI:15378"/>
        <dbReference type="ChEBI" id="CHEBI:16526"/>
        <dbReference type="ChEBI" id="CHEBI:33019"/>
        <dbReference type="ChEBI" id="CHEBI:37575"/>
        <dbReference type="ChEBI" id="CHEBI:57841"/>
        <dbReference type="ChEBI" id="CHEBI:62899"/>
        <dbReference type="EC" id="2.5.1.3"/>
    </reaction>
</comment>
<comment type="catalytic activity">
    <reaction evidence="15">
        <text>2-(2-carboxy-4-methylthiazol-5-yl)ethyl phosphate + 4-amino-2-methyl-5-(diphosphooxymethyl)pyrimidine + 2 H(+) = thiamine phosphate + CO2 + diphosphate</text>
        <dbReference type="Rhea" id="RHEA:47848"/>
        <dbReference type="ChEBI" id="CHEBI:15378"/>
        <dbReference type="ChEBI" id="CHEBI:16526"/>
        <dbReference type="ChEBI" id="CHEBI:33019"/>
        <dbReference type="ChEBI" id="CHEBI:37575"/>
        <dbReference type="ChEBI" id="CHEBI:57841"/>
        <dbReference type="ChEBI" id="CHEBI:62890"/>
        <dbReference type="EC" id="2.5.1.3"/>
    </reaction>
</comment>
<evidence type="ECO:0000256" key="17">
    <source>
        <dbReference type="ARBA" id="ARBA00059241"/>
    </source>
</evidence>
<dbReference type="GO" id="GO:0009228">
    <property type="term" value="P:thiamine biosynthetic process"/>
    <property type="evidence" value="ECO:0007669"/>
    <property type="project" value="UniProtKB-KW"/>
</dbReference>
<evidence type="ECO:0000256" key="20">
    <source>
        <dbReference type="ARBA" id="ARBA00060992"/>
    </source>
</evidence>
<accession>A0A5C0XRT4</accession>
<comment type="catalytic activity">
    <reaction evidence="2">
        <text>4-amino-2-methyl-5-(phosphooxymethyl)pyrimidine + ATP = 4-amino-2-methyl-5-(diphosphooxymethyl)pyrimidine + ADP</text>
        <dbReference type="Rhea" id="RHEA:19893"/>
        <dbReference type="ChEBI" id="CHEBI:30616"/>
        <dbReference type="ChEBI" id="CHEBI:57841"/>
        <dbReference type="ChEBI" id="CHEBI:58354"/>
        <dbReference type="ChEBI" id="CHEBI:456216"/>
        <dbReference type="EC" id="2.7.4.7"/>
    </reaction>
</comment>
<dbReference type="GO" id="GO:0008972">
    <property type="term" value="F:phosphomethylpyrimidine kinase activity"/>
    <property type="evidence" value="ECO:0007669"/>
    <property type="project" value="UniProtKB-EC"/>
</dbReference>
<proteinExistence type="inferred from homology"/>
<evidence type="ECO:0000256" key="3">
    <source>
        <dbReference type="ARBA" id="ARBA00003848"/>
    </source>
</evidence>
<evidence type="ECO:0000256" key="12">
    <source>
        <dbReference type="ARBA" id="ARBA00022977"/>
    </source>
</evidence>
<dbReference type="GO" id="GO:0005829">
    <property type="term" value="C:cytosol"/>
    <property type="evidence" value="ECO:0007669"/>
    <property type="project" value="TreeGrafter"/>
</dbReference>
<evidence type="ECO:0000256" key="9">
    <source>
        <dbReference type="ARBA" id="ARBA00022741"/>
    </source>
</evidence>
<keyword evidence="12" id="KW-0784">Thiamine biosynthesis</keyword>
<dbReference type="InterPro" id="IPR029056">
    <property type="entry name" value="Ribokinase-like"/>
</dbReference>
<evidence type="ECO:0000256" key="15">
    <source>
        <dbReference type="ARBA" id="ARBA00047851"/>
    </source>
</evidence>
<evidence type="ECO:0000256" key="2">
    <source>
        <dbReference type="ARBA" id="ARBA00000565"/>
    </source>
</evidence>
<evidence type="ECO:0000256" key="18">
    <source>
        <dbReference type="ARBA" id="ARBA00060674"/>
    </source>
</evidence>
<evidence type="ECO:0000256" key="10">
    <source>
        <dbReference type="ARBA" id="ARBA00022777"/>
    </source>
</evidence>
<dbReference type="EC" id="2.5.1.3" evidence="6"/>
<dbReference type="SUPFAM" id="SSF53639">
    <property type="entry name" value="AraD/HMP-PK domain-like"/>
    <property type="match status" value="1"/>
</dbReference>
<gene>
    <name evidence="24" type="primary">thiD</name>
    <name evidence="24" type="ORF">PFDSM3638_06645</name>
</gene>
<keyword evidence="9" id="KW-0547">Nucleotide-binding</keyword>
<evidence type="ECO:0000256" key="6">
    <source>
        <dbReference type="ARBA" id="ARBA00012830"/>
    </source>
</evidence>
<dbReference type="NCBIfam" id="TIGR00097">
    <property type="entry name" value="HMP-P_kinase"/>
    <property type="match status" value="1"/>
</dbReference>
<dbReference type="InterPro" id="IPR019293">
    <property type="entry name" value="ThiN"/>
</dbReference>
<dbReference type="Gene3D" id="3.40.225.10">
    <property type="entry name" value="Class II aldolase/adducin N-terminal domain"/>
    <property type="match status" value="1"/>
</dbReference>
<evidence type="ECO:0000256" key="7">
    <source>
        <dbReference type="ARBA" id="ARBA00012963"/>
    </source>
</evidence>
<dbReference type="SUPFAM" id="SSF53613">
    <property type="entry name" value="Ribokinase-like"/>
    <property type="match status" value="1"/>
</dbReference>
<dbReference type="FunFam" id="3.40.225.10:FF:000015">
    <property type="entry name" value="Phosphomethylpyrimidine kinase (Hmp-phosphate kinase)"/>
    <property type="match status" value="1"/>
</dbReference>
<organism evidence="24 25">
    <name type="scientific">Pyrococcus furiosus (strain ATCC 43587 / DSM 3638 / JCM 8422 / Vc1)</name>
    <dbReference type="NCBI Taxonomy" id="186497"/>
    <lineage>
        <taxon>Archaea</taxon>
        <taxon>Methanobacteriati</taxon>
        <taxon>Methanobacteriota</taxon>
        <taxon>Thermococci</taxon>
        <taxon>Thermococcales</taxon>
        <taxon>Thermococcaceae</taxon>
        <taxon>Pyrococcus</taxon>
    </lineage>
</organism>
<dbReference type="GO" id="GO:0008902">
    <property type="term" value="F:hydroxymethylpyrimidine kinase activity"/>
    <property type="evidence" value="ECO:0007669"/>
    <property type="project" value="UniProtKB-EC"/>
</dbReference>
<dbReference type="Pfam" id="PF08543">
    <property type="entry name" value="Phos_pyr_kin"/>
    <property type="match status" value="1"/>
</dbReference>
<comment type="function">
    <text evidence="17">Condenses 4-methyl-5-(beta-hydroxyethyl)thiazole monophosphate (THZ-P) and 4-amino-5-hydroxymethyl pyrimidine pyrophosphate (HMP-PP) to form thiamine monophosphate (TMP).</text>
</comment>
<evidence type="ECO:0000313" key="25">
    <source>
        <dbReference type="Proteomes" id="UP000324354"/>
    </source>
</evidence>
<dbReference type="PANTHER" id="PTHR20858:SF17">
    <property type="entry name" value="HYDROXYMETHYLPYRIMIDINE_PHOSPHOMETHYLPYRIMIDINE KINASE THI20-RELATED"/>
    <property type="match status" value="1"/>
</dbReference>
<dbReference type="OrthoDB" id="43786at2157"/>
<dbReference type="CDD" id="cd01169">
    <property type="entry name" value="HMPP_kinase"/>
    <property type="match status" value="1"/>
</dbReference>
<dbReference type="NCBIfam" id="NF006346">
    <property type="entry name" value="PRK08573.1"/>
    <property type="match status" value="1"/>
</dbReference>
<dbReference type="RefSeq" id="WP_011012479.1">
    <property type="nucleotide sequence ID" value="NC_003413.1"/>
</dbReference>
<dbReference type="SMR" id="A0A5C0XRT4"/>
<dbReference type="GeneID" id="13301928"/>
<evidence type="ECO:0000256" key="4">
    <source>
        <dbReference type="ARBA" id="ARBA00005165"/>
    </source>
</evidence>
<comment type="pathway">
    <text evidence="18">Cofactor biosynthesis; thiamine diphosphate biosynthesis; 4-amino-2-methyl-5-diphosphomethylpyrimidine from 5-amino-1-(5-phospho-D-ribosyl)imidazole.</text>
</comment>
<dbReference type="Proteomes" id="UP000324354">
    <property type="component" value="Chromosome"/>
</dbReference>
<keyword evidence="13" id="KW-0511">Multifunctional enzyme</keyword>
<dbReference type="InterPro" id="IPR013749">
    <property type="entry name" value="PM/HMP-P_kinase-1"/>
</dbReference>
<keyword evidence="10 24" id="KW-0418">Kinase</keyword>
<dbReference type="InterPro" id="IPR004399">
    <property type="entry name" value="HMP/HMP-P_kinase_dom"/>
</dbReference>
<evidence type="ECO:0000256" key="8">
    <source>
        <dbReference type="ARBA" id="ARBA00022679"/>
    </source>
</evidence>
<sequence length="451" mass="49300">MKRLVKTALTIAGSDSGGGAGIEADLKTFTAFGVHGLVAITSVTAQNTQAVTAIHDIPPEVVAEQIRAVAEDIGVDAAKTGMLSNAEIIKAVAKTVKNYDFPLVVDPVMIAKSGAPLLREDAVDALIKYILPLATLVTPNRFEAEKLSGMKIRSVEDAKIVAKKIAEETGAEAVIVKGGHIEGEEAVDVLYHNGTFREYRAPKVEGCTHGTGCSFSAAITANLAKGLGLEEAIEVAKKFITLGIAMGHRIGHGHCPVNQSAWIEIPAEKWRIYEELTNAVREFESINPVRLIPEVGTNFVYSLPLPYARSTKDVAGVKGRIVKYGNSVKAVGPVEFGASDHLARAVLTYMRFYPEYRSAINIRYSREIIEEIIEIAQERGFKVSFYDRREEPEEIKAKEGATIPWGIETAIKRIKERPDIIYHLGDVGKEPMILVFGRNPREVLEKIKMLI</sequence>
<dbReference type="FunFam" id="3.40.1190.20:FF:000003">
    <property type="entry name" value="Phosphomethylpyrimidine kinase ThiD"/>
    <property type="match status" value="1"/>
</dbReference>
<evidence type="ECO:0000256" key="1">
    <source>
        <dbReference type="ARBA" id="ARBA00000151"/>
    </source>
</evidence>
<feature type="domain" description="Pyridoxamine kinase/Phosphomethylpyrimidine kinase" evidence="22">
    <location>
        <begin position="15"/>
        <end position="258"/>
    </location>
</feature>
<keyword evidence="11" id="KW-0067">ATP-binding</keyword>
<reference evidence="24 25" key="1">
    <citation type="submission" date="2017-08" db="EMBL/GenBank/DDBJ databases">
        <title>Resequencing and Reannotation of the genome of Pyrococcus furiosus type strain DSM3638.</title>
        <authorList>
            <person name="Reichelt R.M."/>
            <person name="Bunk B."/>
        </authorList>
    </citation>
    <scope>NUCLEOTIDE SEQUENCE [LARGE SCALE GENOMIC DNA]</scope>
    <source>
        <strain evidence="24 25">DSM 3638</strain>
    </source>
</reference>
<evidence type="ECO:0000256" key="21">
    <source>
        <dbReference type="ARBA" id="ARBA00067160"/>
    </source>
</evidence>
<dbReference type="GeneID" id="41713136"/>
<dbReference type="InterPro" id="IPR036409">
    <property type="entry name" value="Aldolase_II/adducin_N_sf"/>
</dbReference>
<comment type="similarity">
    <text evidence="20">In the N-terminal section; belongs to the ThiD family.</text>
</comment>
<evidence type="ECO:0000256" key="16">
    <source>
        <dbReference type="ARBA" id="ARBA00047883"/>
    </source>
</evidence>
<evidence type="ECO:0000313" key="24">
    <source>
        <dbReference type="EMBL" id="QEK78968.1"/>
    </source>
</evidence>
<name>A0A5C0XRT4_PYRFU</name>
<evidence type="ECO:0000256" key="19">
    <source>
        <dbReference type="ARBA" id="ARBA00060834"/>
    </source>
</evidence>
<evidence type="ECO:0000256" key="13">
    <source>
        <dbReference type="ARBA" id="ARBA00023268"/>
    </source>
</evidence>
<evidence type="ECO:0000259" key="22">
    <source>
        <dbReference type="Pfam" id="PF08543"/>
    </source>
</evidence>
<dbReference type="AlphaFoldDB" id="A0A5C0XRT4"/>
<dbReference type="Gene3D" id="3.40.1190.20">
    <property type="match status" value="1"/>
</dbReference>
<dbReference type="GO" id="GO:0004789">
    <property type="term" value="F:thiamine-phosphate diphosphorylase activity"/>
    <property type="evidence" value="ECO:0007669"/>
    <property type="project" value="UniProtKB-EC"/>
</dbReference>
<comment type="catalytic activity">
    <reaction evidence="1">
        <text>4-amino-5-hydroxymethyl-2-methylpyrimidine + ATP = 4-amino-2-methyl-5-(phosphooxymethyl)pyrimidine + ADP + H(+)</text>
        <dbReference type="Rhea" id="RHEA:23096"/>
        <dbReference type="ChEBI" id="CHEBI:15378"/>
        <dbReference type="ChEBI" id="CHEBI:16892"/>
        <dbReference type="ChEBI" id="CHEBI:30616"/>
        <dbReference type="ChEBI" id="CHEBI:58354"/>
        <dbReference type="ChEBI" id="CHEBI:456216"/>
        <dbReference type="EC" id="2.7.1.49"/>
    </reaction>
</comment>
<keyword evidence="8" id="KW-0808">Transferase</keyword>
<dbReference type="EC" id="2.7.1.49" evidence="5"/>
<evidence type="ECO:0000259" key="23">
    <source>
        <dbReference type="Pfam" id="PF10120"/>
    </source>
</evidence>